<dbReference type="KEGG" id="gsl:Gasu_05220"/>
<dbReference type="PANTHER" id="PTHR12674:SF2">
    <property type="entry name" value="PREFOLDIN SUBUNIT 5"/>
    <property type="match status" value="1"/>
</dbReference>
<name>M2XQE2_GALSU</name>
<organism evidence="3 4">
    <name type="scientific">Galdieria sulphuraria</name>
    <name type="common">Red alga</name>
    <dbReference type="NCBI Taxonomy" id="130081"/>
    <lineage>
        <taxon>Eukaryota</taxon>
        <taxon>Rhodophyta</taxon>
        <taxon>Bangiophyceae</taxon>
        <taxon>Galdieriales</taxon>
        <taxon>Galdieriaceae</taxon>
        <taxon>Galdieria</taxon>
    </lineage>
</organism>
<reference evidence="4" key="1">
    <citation type="journal article" date="2013" name="Science">
        <title>Gene transfer from bacteria and archaea facilitated evolution of an extremophilic eukaryote.</title>
        <authorList>
            <person name="Schonknecht G."/>
            <person name="Chen W.H."/>
            <person name="Ternes C.M."/>
            <person name="Barbier G.G."/>
            <person name="Shrestha R.P."/>
            <person name="Stanke M."/>
            <person name="Brautigam A."/>
            <person name="Baker B.J."/>
            <person name="Banfield J.F."/>
            <person name="Garavito R.M."/>
            <person name="Carr K."/>
            <person name="Wilkerson C."/>
            <person name="Rensing S.A."/>
            <person name="Gagneul D."/>
            <person name="Dickenson N.E."/>
            <person name="Oesterhelt C."/>
            <person name="Lercher M.J."/>
            <person name="Weber A.P."/>
        </authorList>
    </citation>
    <scope>NUCLEOTIDE SEQUENCE [LARGE SCALE GENOMIC DNA]</scope>
    <source>
        <strain evidence="4">074W</strain>
    </source>
</reference>
<dbReference type="EMBL" id="KB454486">
    <property type="protein sequence ID" value="EME32437.1"/>
    <property type="molecule type" value="Genomic_DNA"/>
</dbReference>
<dbReference type="GO" id="GO:0051082">
    <property type="term" value="F:unfolded protein binding"/>
    <property type="evidence" value="ECO:0007669"/>
    <property type="project" value="InterPro"/>
</dbReference>
<keyword evidence="4" id="KW-1185">Reference proteome</keyword>
<dbReference type="AlphaFoldDB" id="M2XQE2"/>
<dbReference type="GO" id="GO:1990113">
    <property type="term" value="P:RNA polymerase I assembly"/>
    <property type="evidence" value="ECO:0007669"/>
    <property type="project" value="TreeGrafter"/>
</dbReference>
<accession>M2XQE2</accession>
<proteinExistence type="inferred from homology"/>
<dbReference type="NCBIfam" id="TIGR00293">
    <property type="entry name" value="prefoldin subunit alpha"/>
    <property type="match status" value="1"/>
</dbReference>
<dbReference type="InterPro" id="IPR011599">
    <property type="entry name" value="PFD_alpha_archaea"/>
</dbReference>
<dbReference type="HAMAP" id="MF_00308">
    <property type="entry name" value="PfdA"/>
    <property type="match status" value="1"/>
</dbReference>
<comment type="similarity">
    <text evidence="1">Belongs to the prefoldin subunit alpha family.</text>
</comment>
<feature type="coiled-coil region" evidence="2">
    <location>
        <begin position="100"/>
        <end position="127"/>
    </location>
</feature>
<dbReference type="Proteomes" id="UP000030680">
    <property type="component" value="Unassembled WGS sequence"/>
</dbReference>
<gene>
    <name evidence="3" type="ORF">Gasu_05220</name>
</gene>
<dbReference type="GO" id="GO:1990115">
    <property type="term" value="P:RNA polymerase III assembly"/>
    <property type="evidence" value="ECO:0007669"/>
    <property type="project" value="TreeGrafter"/>
</dbReference>
<dbReference type="GO" id="GO:1990114">
    <property type="term" value="P:RNA polymerase II core complex assembly"/>
    <property type="evidence" value="ECO:0007669"/>
    <property type="project" value="TreeGrafter"/>
</dbReference>
<dbReference type="GeneID" id="17091019"/>
<evidence type="ECO:0000313" key="4">
    <source>
        <dbReference type="Proteomes" id="UP000030680"/>
    </source>
</evidence>
<dbReference type="Gene3D" id="1.10.287.370">
    <property type="match status" value="1"/>
</dbReference>
<dbReference type="InterPro" id="IPR009053">
    <property type="entry name" value="Prefoldin"/>
</dbReference>
<dbReference type="Pfam" id="PF02996">
    <property type="entry name" value="Prefoldin"/>
    <property type="match status" value="1"/>
</dbReference>
<keyword evidence="2" id="KW-0175">Coiled coil</keyword>
<dbReference type="GO" id="GO:0005737">
    <property type="term" value="C:cytoplasm"/>
    <property type="evidence" value="ECO:0007669"/>
    <property type="project" value="TreeGrafter"/>
</dbReference>
<evidence type="ECO:0000256" key="2">
    <source>
        <dbReference type="SAM" id="Coils"/>
    </source>
</evidence>
<dbReference type="GO" id="GO:0006457">
    <property type="term" value="P:protein folding"/>
    <property type="evidence" value="ECO:0007669"/>
    <property type="project" value="InterPro"/>
</dbReference>
<evidence type="ECO:0000256" key="1">
    <source>
        <dbReference type="ARBA" id="ARBA00010048"/>
    </source>
</evidence>
<feature type="coiled-coil region" evidence="2">
    <location>
        <begin position="12"/>
        <end position="46"/>
    </location>
</feature>
<dbReference type="STRING" id="130081.M2XQE2"/>
<dbReference type="CDD" id="cd23157">
    <property type="entry name" value="Prefoldin_5"/>
    <property type="match status" value="1"/>
</dbReference>
<dbReference type="SUPFAM" id="SSF46579">
    <property type="entry name" value="Prefoldin"/>
    <property type="match status" value="1"/>
</dbReference>
<protein>
    <submittedName>
        <fullName evidence="3">Prefoldin alpha subunit</fullName>
    </submittedName>
</protein>
<dbReference type="GO" id="GO:0016272">
    <property type="term" value="C:prefoldin complex"/>
    <property type="evidence" value="ECO:0007669"/>
    <property type="project" value="InterPro"/>
</dbReference>
<dbReference type="OMA" id="QAKFKAC"/>
<dbReference type="eggNOG" id="KOG3048">
    <property type="taxonomic scope" value="Eukaryota"/>
</dbReference>
<dbReference type="PANTHER" id="PTHR12674">
    <property type="entry name" value="PREFOLDIN SUBUNIT 5"/>
    <property type="match status" value="1"/>
</dbReference>
<evidence type="ECO:0000313" key="3">
    <source>
        <dbReference type="EMBL" id="EME32437.1"/>
    </source>
</evidence>
<dbReference type="RefSeq" id="XP_005708957.1">
    <property type="nucleotide sequence ID" value="XM_005708900.1"/>
</dbReference>
<dbReference type="Gramene" id="EME32437">
    <property type="protein sequence ID" value="EME32437"/>
    <property type="gene ID" value="Gasu_05220"/>
</dbReference>
<dbReference type="OrthoDB" id="10267474at2759"/>
<sequence length="144" mass="16533">MERQIPISELTKEQLQILYDRMEQELEHLRNSLRTLNVAVSRLQRSLQCLDSLSYKSEGSQVMVPLTSSLYVPGSLKDTKNVLVDVGTGYYVKSSLEKAEDYLKRRLSSVKKEVEKLQQLLSSKQEQHEYVSVALREKLVQATS</sequence>
<dbReference type="InterPro" id="IPR004127">
    <property type="entry name" value="Prefoldin_subunit_alpha"/>
</dbReference>